<feature type="region of interest" description="Disordered" evidence="1">
    <location>
        <begin position="45"/>
        <end position="70"/>
    </location>
</feature>
<protein>
    <submittedName>
        <fullName evidence="2">Uncharacterized protein</fullName>
    </submittedName>
</protein>
<dbReference type="EMBL" id="BLLF01003732">
    <property type="protein sequence ID" value="GFH28076.1"/>
    <property type="molecule type" value="Genomic_DNA"/>
</dbReference>
<reference evidence="2 3" key="1">
    <citation type="submission" date="2020-02" db="EMBL/GenBank/DDBJ databases">
        <title>Draft genome sequence of Haematococcus lacustris strain NIES-144.</title>
        <authorList>
            <person name="Morimoto D."/>
            <person name="Nakagawa S."/>
            <person name="Yoshida T."/>
            <person name="Sawayama S."/>
        </authorList>
    </citation>
    <scope>NUCLEOTIDE SEQUENCE [LARGE SCALE GENOMIC DNA]</scope>
    <source>
        <strain evidence="2 3">NIES-144</strain>
    </source>
</reference>
<evidence type="ECO:0000256" key="1">
    <source>
        <dbReference type="SAM" id="MobiDB-lite"/>
    </source>
</evidence>
<evidence type="ECO:0000313" key="2">
    <source>
        <dbReference type="EMBL" id="GFH28076.1"/>
    </source>
</evidence>
<dbReference type="Proteomes" id="UP000485058">
    <property type="component" value="Unassembled WGS sequence"/>
</dbReference>
<evidence type="ECO:0000313" key="3">
    <source>
        <dbReference type="Proteomes" id="UP000485058"/>
    </source>
</evidence>
<sequence>MRPCAVVADATVARCAPAPSCRPAAAQGPEPAACWHPAVVSGPEPPGVGHPAAAAGPQPAGGGHHAAPADSGLAAAAGPCSAAAGRPGQGPMCWHPCLTVVVLQGLIQGLAAR</sequence>
<dbReference type="AlphaFoldDB" id="A0A6A0A6B8"/>
<gene>
    <name evidence="2" type="ORF">HaLaN_26497</name>
</gene>
<keyword evidence="3" id="KW-1185">Reference proteome</keyword>
<comment type="caution">
    <text evidence="2">The sequence shown here is derived from an EMBL/GenBank/DDBJ whole genome shotgun (WGS) entry which is preliminary data.</text>
</comment>
<name>A0A6A0A6B8_HAELA</name>
<feature type="compositionally biased region" description="Low complexity" evidence="1">
    <location>
        <begin position="49"/>
        <end position="58"/>
    </location>
</feature>
<accession>A0A6A0A6B8</accession>
<organism evidence="2 3">
    <name type="scientific">Haematococcus lacustris</name>
    <name type="common">Green alga</name>
    <name type="synonym">Haematococcus pluvialis</name>
    <dbReference type="NCBI Taxonomy" id="44745"/>
    <lineage>
        <taxon>Eukaryota</taxon>
        <taxon>Viridiplantae</taxon>
        <taxon>Chlorophyta</taxon>
        <taxon>core chlorophytes</taxon>
        <taxon>Chlorophyceae</taxon>
        <taxon>CS clade</taxon>
        <taxon>Chlamydomonadales</taxon>
        <taxon>Haematococcaceae</taxon>
        <taxon>Haematococcus</taxon>
    </lineage>
</organism>
<proteinExistence type="predicted"/>